<comment type="caution">
    <text evidence="2">The sequence shown here is derived from an EMBL/GenBank/DDBJ whole genome shotgun (WGS) entry which is preliminary data.</text>
</comment>
<gene>
    <name evidence="2" type="ORF">GCM10008967_35790</name>
</gene>
<evidence type="ECO:0000313" key="2">
    <source>
        <dbReference type="EMBL" id="GAA0342253.1"/>
    </source>
</evidence>
<dbReference type="EMBL" id="BAAADJ010000061">
    <property type="protein sequence ID" value="GAA0342253.1"/>
    <property type="molecule type" value="Genomic_DNA"/>
</dbReference>
<name>A0ABN0WMY8_9BACI</name>
<keyword evidence="3" id="KW-1185">Reference proteome</keyword>
<sequence>MKTSKLAPPKKLAISIGAILTLGVLLSAPFYFSYVEVKAISDKCYDNSGLPKIEKSGLKIDYFACSTN</sequence>
<feature type="transmembrane region" description="Helical" evidence="1">
    <location>
        <begin position="12"/>
        <end position="32"/>
    </location>
</feature>
<keyword evidence="1" id="KW-0812">Transmembrane</keyword>
<evidence type="ECO:0000313" key="3">
    <source>
        <dbReference type="Proteomes" id="UP001500782"/>
    </source>
</evidence>
<protein>
    <submittedName>
        <fullName evidence="2">Uncharacterized protein</fullName>
    </submittedName>
</protein>
<proteinExistence type="predicted"/>
<evidence type="ECO:0000256" key="1">
    <source>
        <dbReference type="SAM" id="Phobius"/>
    </source>
</evidence>
<accession>A0ABN0WMY8</accession>
<dbReference type="Proteomes" id="UP001500782">
    <property type="component" value="Unassembled WGS sequence"/>
</dbReference>
<reference evidence="2 3" key="1">
    <citation type="journal article" date="2019" name="Int. J. Syst. Evol. Microbiol.">
        <title>The Global Catalogue of Microorganisms (GCM) 10K type strain sequencing project: providing services to taxonomists for standard genome sequencing and annotation.</title>
        <authorList>
            <consortium name="The Broad Institute Genomics Platform"/>
            <consortium name="The Broad Institute Genome Sequencing Center for Infectious Disease"/>
            <person name="Wu L."/>
            <person name="Ma J."/>
        </authorList>
    </citation>
    <scope>NUCLEOTIDE SEQUENCE [LARGE SCALE GENOMIC DNA]</scope>
    <source>
        <strain evidence="2 3">JCM 9731</strain>
    </source>
</reference>
<organism evidence="2 3">
    <name type="scientific">Bacillus carboniphilus</name>
    <dbReference type="NCBI Taxonomy" id="86663"/>
    <lineage>
        <taxon>Bacteria</taxon>
        <taxon>Bacillati</taxon>
        <taxon>Bacillota</taxon>
        <taxon>Bacilli</taxon>
        <taxon>Bacillales</taxon>
        <taxon>Bacillaceae</taxon>
        <taxon>Bacillus</taxon>
    </lineage>
</organism>
<keyword evidence="1" id="KW-0472">Membrane</keyword>
<keyword evidence="1" id="KW-1133">Transmembrane helix</keyword>